<dbReference type="HOGENOM" id="CLU_054323_0_0_1"/>
<feature type="coiled-coil region" evidence="1">
    <location>
        <begin position="93"/>
        <end position="134"/>
    </location>
</feature>
<evidence type="ECO:0000313" key="3">
    <source>
        <dbReference type="EMBL" id="EED14076.1"/>
    </source>
</evidence>
<dbReference type="eggNOG" id="ENOG502QXCA">
    <property type="taxonomic scope" value="Eukaryota"/>
</dbReference>
<protein>
    <submittedName>
        <fullName evidence="3">Uncharacterized protein</fullName>
    </submittedName>
</protein>
<accession>B8MNI7</accession>
<keyword evidence="1" id="KW-0175">Coiled coil</keyword>
<name>B8MNI7_TALSN</name>
<dbReference type="STRING" id="441959.B8MNI7"/>
<dbReference type="RefSeq" id="XP_002486314.1">
    <property type="nucleotide sequence ID" value="XM_002486269.1"/>
</dbReference>
<evidence type="ECO:0000256" key="2">
    <source>
        <dbReference type="SAM" id="MobiDB-lite"/>
    </source>
</evidence>
<dbReference type="OMA" id="ERIRCAH"/>
<dbReference type="InParanoid" id="B8MNI7"/>
<evidence type="ECO:0000256" key="1">
    <source>
        <dbReference type="SAM" id="Coils"/>
    </source>
</evidence>
<gene>
    <name evidence="3" type="ORF">TSTA_103030</name>
</gene>
<sequence length="316" mass="35215">MRRATVIEEVCRTGAKNGLMAVPEGGPQTPENSARNEAIPTAPGRRQNHPAETLRAPVVEFPSLDDGKRITYQTVASLVSSLKKVITQQTNIIELARAEVREIKTEQITLREQNVKLQEEIQALRTQIENQATTILPPNPWAEVASTIPPTINILPRPQKELNCVRISTAQPEATDNNGNNNDNFTRFLPTDTANKHIRTALSNTESTKDVQVAGVGTTKTGYVIRFRDAQSAETARNNTAWLEELGNETRLVKPRFGIVVHRVPTEDFDLEKEKREGIEKIMEENDLAEKGFEIEDIAWLKKKDRPLGKAASIGI</sequence>
<evidence type="ECO:0000313" key="4">
    <source>
        <dbReference type="Proteomes" id="UP000001745"/>
    </source>
</evidence>
<dbReference type="Proteomes" id="UP000001745">
    <property type="component" value="Unassembled WGS sequence"/>
</dbReference>
<dbReference type="OrthoDB" id="4509126at2759"/>
<keyword evidence="4" id="KW-1185">Reference proteome</keyword>
<dbReference type="GeneID" id="8102922"/>
<feature type="region of interest" description="Disordered" evidence="2">
    <location>
        <begin position="18"/>
        <end position="49"/>
    </location>
</feature>
<organism evidence="3 4">
    <name type="scientific">Talaromyces stipitatus (strain ATCC 10500 / CBS 375.48 / QM 6759 / NRRL 1006)</name>
    <name type="common">Penicillium stipitatum</name>
    <dbReference type="NCBI Taxonomy" id="441959"/>
    <lineage>
        <taxon>Eukaryota</taxon>
        <taxon>Fungi</taxon>
        <taxon>Dikarya</taxon>
        <taxon>Ascomycota</taxon>
        <taxon>Pezizomycotina</taxon>
        <taxon>Eurotiomycetes</taxon>
        <taxon>Eurotiomycetidae</taxon>
        <taxon>Eurotiales</taxon>
        <taxon>Trichocomaceae</taxon>
        <taxon>Talaromyces</taxon>
        <taxon>Talaromyces sect. Talaromyces</taxon>
    </lineage>
</organism>
<dbReference type="PhylomeDB" id="B8MNI7"/>
<proteinExistence type="predicted"/>
<dbReference type="AlphaFoldDB" id="B8MNI7"/>
<dbReference type="VEuPathDB" id="FungiDB:TSTA_103030"/>
<dbReference type="EMBL" id="EQ962658">
    <property type="protein sequence ID" value="EED14076.1"/>
    <property type="molecule type" value="Genomic_DNA"/>
</dbReference>
<reference evidence="4" key="1">
    <citation type="journal article" date="2015" name="Genome Announc.">
        <title>Genome sequence of the AIDS-associated pathogen Penicillium marneffei (ATCC18224) and its near taxonomic relative Talaromyces stipitatus (ATCC10500).</title>
        <authorList>
            <person name="Nierman W.C."/>
            <person name="Fedorova-Abrams N.D."/>
            <person name="Andrianopoulos A."/>
        </authorList>
    </citation>
    <scope>NUCLEOTIDE SEQUENCE [LARGE SCALE GENOMIC DNA]</scope>
    <source>
        <strain evidence="4">ATCC 10500 / CBS 375.48 / QM 6759 / NRRL 1006</strain>
    </source>
</reference>